<sequence length="289" mass="31688">MPTPLLEELYVYRATFSGHCCPAGSQVAILPRAPCLRFLSIEACLLKRIAGLRCDALARLHVHGHACKGVPFEPFVAILRLIAGSLEELDIRATCDTFPLVVPSPVTDLRLPHLRHLNFNDFCGMSMLVAYIGHIVLPALHTLQIDCYHGRADELALIAACNTLTMLRLRFTGPTQAGALVRVLRALPYLQYLTVERYTFSVEDFEQLSEPAGGAGEWVAPQMHGFCAVECAFTAECTPEHFLDFVRARTTAGAASGPCVRLEDVSIAGDRIPVWLVDKAFSILDGDLI</sequence>
<evidence type="ECO:0008006" key="3">
    <source>
        <dbReference type="Google" id="ProtNLM"/>
    </source>
</evidence>
<dbReference type="EMBL" id="JH687850">
    <property type="protein sequence ID" value="EJD36924.1"/>
    <property type="molecule type" value="Genomic_DNA"/>
</dbReference>
<organism evidence="1 2">
    <name type="scientific">Auricularia subglabra (strain TFB-10046 / SS5)</name>
    <name type="common">White-rot fungus</name>
    <name type="synonym">Auricularia delicata (strain TFB10046)</name>
    <dbReference type="NCBI Taxonomy" id="717982"/>
    <lineage>
        <taxon>Eukaryota</taxon>
        <taxon>Fungi</taxon>
        <taxon>Dikarya</taxon>
        <taxon>Basidiomycota</taxon>
        <taxon>Agaricomycotina</taxon>
        <taxon>Agaricomycetes</taxon>
        <taxon>Auriculariales</taxon>
        <taxon>Auriculariaceae</taxon>
        <taxon>Auricularia</taxon>
    </lineage>
</organism>
<name>J0DA09_AURST</name>
<dbReference type="InParanoid" id="J0DA09"/>
<dbReference type="SUPFAM" id="SSF52047">
    <property type="entry name" value="RNI-like"/>
    <property type="match status" value="1"/>
</dbReference>
<accession>J0DA09</accession>
<dbReference type="Proteomes" id="UP000006514">
    <property type="component" value="Unassembled WGS sequence"/>
</dbReference>
<protein>
    <recommendedName>
        <fullName evidence="3">F-box domain-containing protein</fullName>
    </recommendedName>
</protein>
<dbReference type="InterPro" id="IPR032675">
    <property type="entry name" value="LRR_dom_sf"/>
</dbReference>
<dbReference type="AlphaFoldDB" id="J0DA09"/>
<gene>
    <name evidence="1" type="ORF">AURDEDRAFT_173994</name>
</gene>
<dbReference type="KEGG" id="adl:AURDEDRAFT_173994"/>
<dbReference type="Gene3D" id="3.80.10.10">
    <property type="entry name" value="Ribonuclease Inhibitor"/>
    <property type="match status" value="1"/>
</dbReference>
<keyword evidence="2" id="KW-1185">Reference proteome</keyword>
<proteinExistence type="predicted"/>
<evidence type="ECO:0000313" key="1">
    <source>
        <dbReference type="EMBL" id="EJD36924.1"/>
    </source>
</evidence>
<evidence type="ECO:0000313" key="2">
    <source>
        <dbReference type="Proteomes" id="UP000006514"/>
    </source>
</evidence>
<reference evidence="2" key="1">
    <citation type="journal article" date="2012" name="Science">
        <title>The Paleozoic origin of enzymatic lignin decomposition reconstructed from 31 fungal genomes.</title>
        <authorList>
            <person name="Floudas D."/>
            <person name="Binder M."/>
            <person name="Riley R."/>
            <person name="Barry K."/>
            <person name="Blanchette R.A."/>
            <person name="Henrissat B."/>
            <person name="Martinez A.T."/>
            <person name="Otillar R."/>
            <person name="Spatafora J.W."/>
            <person name="Yadav J.S."/>
            <person name="Aerts A."/>
            <person name="Benoit I."/>
            <person name="Boyd A."/>
            <person name="Carlson A."/>
            <person name="Copeland A."/>
            <person name="Coutinho P.M."/>
            <person name="de Vries R.P."/>
            <person name="Ferreira P."/>
            <person name="Findley K."/>
            <person name="Foster B."/>
            <person name="Gaskell J."/>
            <person name="Glotzer D."/>
            <person name="Gorecki P."/>
            <person name="Heitman J."/>
            <person name="Hesse C."/>
            <person name="Hori C."/>
            <person name="Igarashi K."/>
            <person name="Jurgens J.A."/>
            <person name="Kallen N."/>
            <person name="Kersten P."/>
            <person name="Kohler A."/>
            <person name="Kuees U."/>
            <person name="Kumar T.K.A."/>
            <person name="Kuo A."/>
            <person name="LaButti K."/>
            <person name="Larrondo L.F."/>
            <person name="Lindquist E."/>
            <person name="Ling A."/>
            <person name="Lombard V."/>
            <person name="Lucas S."/>
            <person name="Lundell T."/>
            <person name="Martin R."/>
            <person name="McLaughlin D.J."/>
            <person name="Morgenstern I."/>
            <person name="Morin E."/>
            <person name="Murat C."/>
            <person name="Nagy L.G."/>
            <person name="Nolan M."/>
            <person name="Ohm R.A."/>
            <person name="Patyshakuliyeva A."/>
            <person name="Rokas A."/>
            <person name="Ruiz-Duenas F.J."/>
            <person name="Sabat G."/>
            <person name="Salamov A."/>
            <person name="Samejima M."/>
            <person name="Schmutz J."/>
            <person name="Slot J.C."/>
            <person name="St John F."/>
            <person name="Stenlid J."/>
            <person name="Sun H."/>
            <person name="Sun S."/>
            <person name="Syed K."/>
            <person name="Tsang A."/>
            <person name="Wiebenga A."/>
            <person name="Young D."/>
            <person name="Pisabarro A."/>
            <person name="Eastwood D.C."/>
            <person name="Martin F."/>
            <person name="Cullen D."/>
            <person name="Grigoriev I.V."/>
            <person name="Hibbett D.S."/>
        </authorList>
    </citation>
    <scope>NUCLEOTIDE SEQUENCE [LARGE SCALE GENOMIC DNA]</scope>
    <source>
        <strain evidence="2">TFB10046</strain>
    </source>
</reference>